<evidence type="ECO:0000313" key="2">
    <source>
        <dbReference type="EMBL" id="KAG1529449.1"/>
    </source>
</evidence>
<feature type="compositionally biased region" description="Basic and acidic residues" evidence="1">
    <location>
        <begin position="39"/>
        <end position="49"/>
    </location>
</feature>
<gene>
    <name evidence="2" type="ORF">G6F50_017988</name>
</gene>
<evidence type="ECO:0000256" key="1">
    <source>
        <dbReference type="SAM" id="MobiDB-lite"/>
    </source>
</evidence>
<organism evidence="2 3">
    <name type="scientific">Rhizopus delemar</name>
    <dbReference type="NCBI Taxonomy" id="936053"/>
    <lineage>
        <taxon>Eukaryota</taxon>
        <taxon>Fungi</taxon>
        <taxon>Fungi incertae sedis</taxon>
        <taxon>Mucoromycota</taxon>
        <taxon>Mucoromycotina</taxon>
        <taxon>Mucoromycetes</taxon>
        <taxon>Mucorales</taxon>
        <taxon>Mucorineae</taxon>
        <taxon>Rhizopodaceae</taxon>
        <taxon>Rhizopus</taxon>
    </lineage>
</organism>
<name>A0A9P6XNP3_9FUNG</name>
<evidence type="ECO:0000313" key="3">
    <source>
        <dbReference type="Proteomes" id="UP000740926"/>
    </source>
</evidence>
<dbReference type="Proteomes" id="UP000740926">
    <property type="component" value="Unassembled WGS sequence"/>
</dbReference>
<feature type="region of interest" description="Disordered" evidence="1">
    <location>
        <begin position="1"/>
        <end position="59"/>
    </location>
</feature>
<proteinExistence type="predicted"/>
<reference evidence="2 3" key="1">
    <citation type="journal article" date="2020" name="Microb. Genom.">
        <title>Genetic diversity of clinical and environmental Mucorales isolates obtained from an investigation of mucormycosis cases among solid organ transplant recipients.</title>
        <authorList>
            <person name="Nguyen M.H."/>
            <person name="Kaul D."/>
            <person name="Muto C."/>
            <person name="Cheng S.J."/>
            <person name="Richter R.A."/>
            <person name="Bruno V.M."/>
            <person name="Liu G."/>
            <person name="Beyhan S."/>
            <person name="Sundermann A.J."/>
            <person name="Mounaud S."/>
            <person name="Pasculle A.W."/>
            <person name="Nierman W.C."/>
            <person name="Driscoll E."/>
            <person name="Cumbie R."/>
            <person name="Clancy C.J."/>
            <person name="Dupont C.L."/>
        </authorList>
    </citation>
    <scope>NUCLEOTIDE SEQUENCE [LARGE SCALE GENOMIC DNA]</scope>
    <source>
        <strain evidence="2 3">GL24</strain>
    </source>
</reference>
<protein>
    <submittedName>
        <fullName evidence="2">Uncharacterized protein</fullName>
    </submittedName>
</protein>
<keyword evidence="3" id="KW-1185">Reference proteome</keyword>
<accession>A0A9P6XNP3</accession>
<sequence length="92" mass="10233">MRTPASVKADMPNQCEHGGPGHQAAHHQIRQQPAPPRHVQAERRKDGDHAQAAQVDEEQMDLRWVRQSIVREFQTGGSQAAGDHDRGIEQAV</sequence>
<dbReference type="AlphaFoldDB" id="A0A9P6XNP3"/>
<comment type="caution">
    <text evidence="2">The sequence shown here is derived from an EMBL/GenBank/DDBJ whole genome shotgun (WGS) entry which is preliminary data.</text>
</comment>
<dbReference type="EMBL" id="JAANIU010015104">
    <property type="protein sequence ID" value="KAG1529449.1"/>
    <property type="molecule type" value="Genomic_DNA"/>
</dbReference>